<dbReference type="EMBL" id="JAMSHJ010000001">
    <property type="protein sequence ID" value="KAI5444680.1"/>
    <property type="molecule type" value="Genomic_DNA"/>
</dbReference>
<sequence length="129" mass="14909">MAPSRKDNGKTQIDEGSSEHQEATQHASSLKSRRLTFDFRNTDFYANSVIVPGDKVVLTSRVKNTNIVRDVEVFVNSLGLPYKGQYFLHGFTPEWEGYSKMDYFFRICRVSQQAFLSKKSHAFLRVFLF</sequence>
<organism evidence="2 3">
    <name type="scientific">Pisum sativum</name>
    <name type="common">Garden pea</name>
    <name type="synonym">Lathyrus oleraceus</name>
    <dbReference type="NCBI Taxonomy" id="3888"/>
    <lineage>
        <taxon>Eukaryota</taxon>
        <taxon>Viridiplantae</taxon>
        <taxon>Streptophyta</taxon>
        <taxon>Embryophyta</taxon>
        <taxon>Tracheophyta</taxon>
        <taxon>Spermatophyta</taxon>
        <taxon>Magnoliopsida</taxon>
        <taxon>eudicotyledons</taxon>
        <taxon>Gunneridae</taxon>
        <taxon>Pentapetalae</taxon>
        <taxon>rosids</taxon>
        <taxon>fabids</taxon>
        <taxon>Fabales</taxon>
        <taxon>Fabaceae</taxon>
        <taxon>Papilionoideae</taxon>
        <taxon>50 kb inversion clade</taxon>
        <taxon>NPAAA clade</taxon>
        <taxon>Hologalegina</taxon>
        <taxon>IRL clade</taxon>
        <taxon>Fabeae</taxon>
        <taxon>Lathyrus</taxon>
    </lineage>
</organism>
<protein>
    <submittedName>
        <fullName evidence="2">Uncharacterized protein</fullName>
    </submittedName>
</protein>
<name>A0A9D5BJF0_PEA</name>
<evidence type="ECO:0000313" key="2">
    <source>
        <dbReference type="EMBL" id="KAI5444680.1"/>
    </source>
</evidence>
<comment type="caution">
    <text evidence="2">The sequence shown here is derived from an EMBL/GenBank/DDBJ whole genome shotgun (WGS) entry which is preliminary data.</text>
</comment>
<keyword evidence="3" id="KW-1185">Reference proteome</keyword>
<reference evidence="2 3" key="1">
    <citation type="journal article" date="2022" name="Nat. Genet.">
        <title>Improved pea reference genome and pan-genome highlight genomic features and evolutionary characteristics.</title>
        <authorList>
            <person name="Yang T."/>
            <person name="Liu R."/>
            <person name="Luo Y."/>
            <person name="Hu S."/>
            <person name="Wang D."/>
            <person name="Wang C."/>
            <person name="Pandey M.K."/>
            <person name="Ge S."/>
            <person name="Xu Q."/>
            <person name="Li N."/>
            <person name="Li G."/>
            <person name="Huang Y."/>
            <person name="Saxena R.K."/>
            <person name="Ji Y."/>
            <person name="Li M."/>
            <person name="Yan X."/>
            <person name="He Y."/>
            <person name="Liu Y."/>
            <person name="Wang X."/>
            <person name="Xiang C."/>
            <person name="Varshney R.K."/>
            <person name="Ding H."/>
            <person name="Gao S."/>
            <person name="Zong X."/>
        </authorList>
    </citation>
    <scope>NUCLEOTIDE SEQUENCE [LARGE SCALE GENOMIC DNA]</scope>
    <source>
        <strain evidence="2 3">cv. Zhongwan 6</strain>
    </source>
</reference>
<evidence type="ECO:0000313" key="3">
    <source>
        <dbReference type="Proteomes" id="UP001058974"/>
    </source>
</evidence>
<dbReference type="Gramene" id="Psat01G0309300-T1">
    <property type="protein sequence ID" value="KAI5444680.1"/>
    <property type="gene ID" value="KIW84_013093"/>
</dbReference>
<accession>A0A9D5BJF0</accession>
<feature type="compositionally biased region" description="Basic and acidic residues" evidence="1">
    <location>
        <begin position="1"/>
        <end position="23"/>
    </location>
</feature>
<gene>
    <name evidence="2" type="ORF">KIW84_013093</name>
</gene>
<feature type="region of interest" description="Disordered" evidence="1">
    <location>
        <begin position="1"/>
        <end position="30"/>
    </location>
</feature>
<evidence type="ECO:0000256" key="1">
    <source>
        <dbReference type="SAM" id="MobiDB-lite"/>
    </source>
</evidence>
<dbReference type="Proteomes" id="UP001058974">
    <property type="component" value="Chromosome 1"/>
</dbReference>
<proteinExistence type="predicted"/>
<dbReference type="AlphaFoldDB" id="A0A9D5BJF0"/>